<comment type="caution">
    <text evidence="8">The sequence shown here is derived from an EMBL/GenBank/DDBJ whole genome shotgun (WGS) entry which is preliminary data.</text>
</comment>
<keyword evidence="4 7" id="KW-0812">Transmembrane</keyword>
<evidence type="ECO:0008006" key="10">
    <source>
        <dbReference type="Google" id="ProtNLM"/>
    </source>
</evidence>
<feature type="transmembrane region" description="Helical" evidence="7">
    <location>
        <begin position="67"/>
        <end position="84"/>
    </location>
</feature>
<sequence>MVFADALAPGLAIAQGLGRFGNYFNNELYGGPTTLPWGLEIWQWSGGQAVRDAAGNPIPLGVFHPTFLYEALWCFALAGVLLAVERRFVLRRGQLFALLIMGYTLGRLWIEILRVDPANHILGLRLNVWTSILVFAFGLGWFLLARGGRDRDEKSQPADA</sequence>
<keyword evidence="5 7" id="KW-1133">Transmembrane helix</keyword>
<evidence type="ECO:0000313" key="9">
    <source>
        <dbReference type="Proteomes" id="UP001157109"/>
    </source>
</evidence>
<evidence type="ECO:0000256" key="3">
    <source>
        <dbReference type="ARBA" id="ARBA00022679"/>
    </source>
</evidence>
<feature type="transmembrane region" description="Helical" evidence="7">
    <location>
        <begin position="96"/>
        <end position="114"/>
    </location>
</feature>
<name>A0ABQ6HMU9_9MICO</name>
<dbReference type="Pfam" id="PF01790">
    <property type="entry name" value="LGT"/>
    <property type="match status" value="1"/>
</dbReference>
<dbReference type="PANTHER" id="PTHR30589">
    <property type="entry name" value="PROLIPOPROTEIN DIACYLGLYCERYL TRANSFERASE"/>
    <property type="match status" value="1"/>
</dbReference>
<dbReference type="PROSITE" id="PS01311">
    <property type="entry name" value="LGT"/>
    <property type="match status" value="1"/>
</dbReference>
<keyword evidence="3" id="KW-0808">Transferase</keyword>
<evidence type="ECO:0000256" key="2">
    <source>
        <dbReference type="ARBA" id="ARBA00022475"/>
    </source>
</evidence>
<reference evidence="9" key="1">
    <citation type="journal article" date="2019" name="Int. J. Syst. Evol. Microbiol.">
        <title>The Global Catalogue of Microorganisms (GCM) 10K type strain sequencing project: providing services to taxonomists for standard genome sequencing and annotation.</title>
        <authorList>
            <consortium name="The Broad Institute Genomics Platform"/>
            <consortium name="The Broad Institute Genome Sequencing Center for Infectious Disease"/>
            <person name="Wu L."/>
            <person name="Ma J."/>
        </authorList>
    </citation>
    <scope>NUCLEOTIDE SEQUENCE [LARGE SCALE GENOMIC DNA]</scope>
    <source>
        <strain evidence="9">NBRC 105830</strain>
    </source>
</reference>
<gene>
    <name evidence="8" type="ORF">GCM10025862_13280</name>
</gene>
<evidence type="ECO:0000256" key="1">
    <source>
        <dbReference type="ARBA" id="ARBA00007150"/>
    </source>
</evidence>
<dbReference type="EMBL" id="BSUJ01000001">
    <property type="protein sequence ID" value="GMA19307.1"/>
    <property type="molecule type" value="Genomic_DNA"/>
</dbReference>
<evidence type="ECO:0000313" key="8">
    <source>
        <dbReference type="EMBL" id="GMA19307.1"/>
    </source>
</evidence>
<evidence type="ECO:0000256" key="6">
    <source>
        <dbReference type="ARBA" id="ARBA00023136"/>
    </source>
</evidence>
<evidence type="ECO:0000256" key="7">
    <source>
        <dbReference type="SAM" id="Phobius"/>
    </source>
</evidence>
<organism evidence="8 9">
    <name type="scientific">Arsenicicoccus piscis</name>
    <dbReference type="NCBI Taxonomy" id="673954"/>
    <lineage>
        <taxon>Bacteria</taxon>
        <taxon>Bacillati</taxon>
        <taxon>Actinomycetota</taxon>
        <taxon>Actinomycetes</taxon>
        <taxon>Micrococcales</taxon>
        <taxon>Intrasporangiaceae</taxon>
        <taxon>Arsenicicoccus</taxon>
    </lineage>
</organism>
<keyword evidence="9" id="KW-1185">Reference proteome</keyword>
<dbReference type="PANTHER" id="PTHR30589:SF0">
    <property type="entry name" value="PHOSPHATIDYLGLYCEROL--PROLIPOPROTEIN DIACYLGLYCERYL TRANSFERASE"/>
    <property type="match status" value="1"/>
</dbReference>
<proteinExistence type="inferred from homology"/>
<dbReference type="InterPro" id="IPR001640">
    <property type="entry name" value="Lgt"/>
</dbReference>
<dbReference type="Proteomes" id="UP001157109">
    <property type="component" value="Unassembled WGS sequence"/>
</dbReference>
<keyword evidence="2" id="KW-1003">Cell membrane</keyword>
<evidence type="ECO:0000256" key="5">
    <source>
        <dbReference type="ARBA" id="ARBA00022989"/>
    </source>
</evidence>
<protein>
    <recommendedName>
        <fullName evidence="10">Prolipoprotein diacylglyceryl transferase</fullName>
    </recommendedName>
</protein>
<comment type="similarity">
    <text evidence="1">Belongs to the Lgt family.</text>
</comment>
<feature type="transmembrane region" description="Helical" evidence="7">
    <location>
        <begin position="126"/>
        <end position="145"/>
    </location>
</feature>
<accession>A0ABQ6HMU9</accession>
<evidence type="ECO:0000256" key="4">
    <source>
        <dbReference type="ARBA" id="ARBA00022692"/>
    </source>
</evidence>
<keyword evidence="6 7" id="KW-0472">Membrane</keyword>